<dbReference type="InterPro" id="IPR012467">
    <property type="entry name" value="DUF1684"/>
</dbReference>
<dbReference type="Gene3D" id="6.10.250.1680">
    <property type="match status" value="1"/>
</dbReference>
<dbReference type="EMBL" id="RDFA01000008">
    <property type="protein sequence ID" value="RXK46631.1"/>
    <property type="molecule type" value="Genomic_DNA"/>
</dbReference>
<protein>
    <submittedName>
        <fullName evidence="1">DUF1684 domain-containing protein</fullName>
    </submittedName>
</protein>
<dbReference type="AlphaFoldDB" id="A0A498KX79"/>
<evidence type="ECO:0000313" key="2">
    <source>
        <dbReference type="Proteomes" id="UP000289691"/>
    </source>
</evidence>
<dbReference type="PANTHER" id="PTHR41913:SF1">
    <property type="entry name" value="DUF1684 DOMAIN-CONTAINING PROTEIN"/>
    <property type="match status" value="1"/>
</dbReference>
<dbReference type="PANTHER" id="PTHR41913">
    <property type="entry name" value="DUF1684 DOMAIN-CONTAINING PROTEIN"/>
    <property type="match status" value="1"/>
</dbReference>
<dbReference type="RefSeq" id="WP_129070430.1">
    <property type="nucleotide sequence ID" value="NZ_RDFA01000008.1"/>
</dbReference>
<comment type="caution">
    <text evidence="1">The sequence shown here is derived from an EMBL/GenBank/DDBJ whole genome shotgun (WGS) entry which is preliminary data.</text>
</comment>
<dbReference type="Proteomes" id="UP000289691">
    <property type="component" value="Unassembled WGS sequence"/>
</dbReference>
<dbReference type="Pfam" id="PF07920">
    <property type="entry name" value="DUF1684"/>
    <property type="match status" value="1"/>
</dbReference>
<sequence length="182" mass="20964">MDTNEDWIDDVEAQRRQKDRYFGEDHRSPIPEDERAAFDGLDYFAVDPAYRFEVELDAYDEPEPVVVGTSTDGEQEYLAWGEFTVEIGGERVAITAYKGDPDGDRLWVPFRDATSGAETYGAGRYLDLEPERHRTDAGTWILDFDEAYNPTCAYSDRYECPLPPTENWLEVRIEAGEKNFEH</sequence>
<accession>A0A498KX79</accession>
<evidence type="ECO:0000313" key="1">
    <source>
        <dbReference type="EMBL" id="RXK46631.1"/>
    </source>
</evidence>
<proteinExistence type="predicted"/>
<name>A0A498KX79_9EURY</name>
<dbReference type="OrthoDB" id="334216at2157"/>
<reference evidence="1 2" key="1">
    <citation type="submission" date="2019-01" db="EMBL/GenBank/DDBJ databases">
        <title>Halorientalis sp. F13-25 a new haloarchaeum isolated from hypersaline water.</title>
        <authorList>
            <person name="Ana D.-V."/>
            <person name="Cristina S.-P."/>
            <person name="Antonio V."/>
        </authorList>
    </citation>
    <scope>NUCLEOTIDE SEQUENCE [LARGE SCALE GENOMIC DNA]</scope>
    <source>
        <strain evidence="1 2">F13-25</strain>
    </source>
</reference>
<organism evidence="1 2">
    <name type="scientific">Halorientalis pallida</name>
    <dbReference type="NCBI Taxonomy" id="2479928"/>
    <lineage>
        <taxon>Archaea</taxon>
        <taxon>Methanobacteriati</taxon>
        <taxon>Methanobacteriota</taxon>
        <taxon>Stenosarchaea group</taxon>
        <taxon>Halobacteria</taxon>
        <taxon>Halobacteriales</taxon>
        <taxon>Haloarculaceae</taxon>
        <taxon>Halorientalis</taxon>
    </lineage>
</organism>
<gene>
    <name evidence="1" type="ORF">EAF64_18305</name>
</gene>
<keyword evidence="2" id="KW-1185">Reference proteome</keyword>